<dbReference type="EMBL" id="JACHHK010000007">
    <property type="protein sequence ID" value="MBB5183658.1"/>
    <property type="molecule type" value="Genomic_DNA"/>
</dbReference>
<evidence type="ECO:0000313" key="3">
    <source>
        <dbReference type="Proteomes" id="UP000539953"/>
    </source>
</evidence>
<name>A0A7W8CXX7_9FIRM</name>
<sequence>MSHNRTFWITVLWVLAALWLCSGLQDWKKGASLWWVHICIALLFAAAAIVWTKKKSKEK</sequence>
<dbReference type="Proteomes" id="UP000539953">
    <property type="component" value="Unassembled WGS sequence"/>
</dbReference>
<comment type="caution">
    <text evidence="2">The sequence shown here is derived from an EMBL/GenBank/DDBJ whole genome shotgun (WGS) entry which is preliminary data.</text>
</comment>
<keyword evidence="1" id="KW-0812">Transmembrane</keyword>
<organism evidence="2 3">
    <name type="scientific">Catenisphaera adipataccumulans</name>
    <dbReference type="NCBI Taxonomy" id="700500"/>
    <lineage>
        <taxon>Bacteria</taxon>
        <taxon>Bacillati</taxon>
        <taxon>Bacillota</taxon>
        <taxon>Erysipelotrichia</taxon>
        <taxon>Erysipelotrichales</taxon>
        <taxon>Erysipelotrichaceae</taxon>
        <taxon>Catenisphaera</taxon>
    </lineage>
</organism>
<accession>A0A7W8CXX7</accession>
<gene>
    <name evidence="2" type="ORF">HNQ47_001697</name>
</gene>
<reference evidence="2 3" key="1">
    <citation type="submission" date="2020-08" db="EMBL/GenBank/DDBJ databases">
        <title>Genomic Encyclopedia of Type Strains, Phase IV (KMG-IV): sequencing the most valuable type-strain genomes for metagenomic binning, comparative biology and taxonomic classification.</title>
        <authorList>
            <person name="Goeker M."/>
        </authorList>
    </citation>
    <scope>NUCLEOTIDE SEQUENCE [LARGE SCALE GENOMIC DNA]</scope>
    <source>
        <strain evidence="2 3">DSM 25799</strain>
    </source>
</reference>
<evidence type="ECO:0000256" key="1">
    <source>
        <dbReference type="SAM" id="Phobius"/>
    </source>
</evidence>
<keyword evidence="1" id="KW-0472">Membrane</keyword>
<protein>
    <submittedName>
        <fullName evidence="2">Uncharacterized protein</fullName>
    </submittedName>
</protein>
<proteinExistence type="predicted"/>
<evidence type="ECO:0000313" key="2">
    <source>
        <dbReference type="EMBL" id="MBB5183658.1"/>
    </source>
</evidence>
<dbReference type="AlphaFoldDB" id="A0A7W8CXX7"/>
<keyword evidence="1" id="KW-1133">Transmembrane helix</keyword>
<feature type="transmembrane region" description="Helical" evidence="1">
    <location>
        <begin position="33"/>
        <end position="52"/>
    </location>
</feature>
<keyword evidence="3" id="KW-1185">Reference proteome</keyword>